<feature type="region of interest" description="Disordered" evidence="1">
    <location>
        <begin position="28"/>
        <end position="48"/>
    </location>
</feature>
<dbReference type="Gene3D" id="2.60.40.420">
    <property type="entry name" value="Cupredoxins - blue copper proteins"/>
    <property type="match status" value="1"/>
</dbReference>
<proteinExistence type="predicted"/>
<evidence type="ECO:0000256" key="1">
    <source>
        <dbReference type="SAM" id="MobiDB-lite"/>
    </source>
</evidence>
<dbReference type="InterPro" id="IPR008972">
    <property type="entry name" value="Cupredoxin"/>
</dbReference>
<protein>
    <submittedName>
        <fullName evidence="3">Putative membrane protein</fullName>
    </submittedName>
</protein>
<gene>
    <name evidence="3" type="ORF">UT11_C0072G0004</name>
</gene>
<keyword evidence="2" id="KW-1133">Transmembrane helix</keyword>
<accession>A0A0G0NKE6</accession>
<evidence type="ECO:0000313" key="4">
    <source>
        <dbReference type="Proteomes" id="UP000033934"/>
    </source>
</evidence>
<keyword evidence="2" id="KW-0812">Transmembrane</keyword>
<reference evidence="3 4" key="1">
    <citation type="journal article" date="2015" name="Nature">
        <title>rRNA introns, odd ribosomes, and small enigmatic genomes across a large radiation of phyla.</title>
        <authorList>
            <person name="Brown C.T."/>
            <person name="Hug L.A."/>
            <person name="Thomas B.C."/>
            <person name="Sharon I."/>
            <person name="Castelle C.J."/>
            <person name="Singh A."/>
            <person name="Wilkins M.J."/>
            <person name="Williams K.H."/>
            <person name="Banfield J.F."/>
        </authorList>
    </citation>
    <scope>NUCLEOTIDE SEQUENCE [LARGE SCALE GENOMIC DNA]</scope>
</reference>
<dbReference type="EMBL" id="LBVO01000072">
    <property type="protein sequence ID" value="KKQ86374.1"/>
    <property type="molecule type" value="Genomic_DNA"/>
</dbReference>
<dbReference type="AlphaFoldDB" id="A0A0G0NKE6"/>
<dbReference type="Proteomes" id="UP000033934">
    <property type="component" value="Unassembled WGS sequence"/>
</dbReference>
<feature type="compositionally biased region" description="Low complexity" evidence="1">
    <location>
        <begin position="28"/>
        <end position="40"/>
    </location>
</feature>
<evidence type="ECO:0000256" key="2">
    <source>
        <dbReference type="SAM" id="Phobius"/>
    </source>
</evidence>
<feature type="transmembrane region" description="Helical" evidence="2">
    <location>
        <begin position="6"/>
        <end position="23"/>
    </location>
</feature>
<keyword evidence="2" id="KW-0472">Membrane</keyword>
<name>A0A0G0NKE6_9BACT</name>
<evidence type="ECO:0000313" key="3">
    <source>
        <dbReference type="EMBL" id="KKQ86374.1"/>
    </source>
</evidence>
<comment type="caution">
    <text evidence="3">The sequence shown here is derived from an EMBL/GenBank/DDBJ whole genome shotgun (WGS) entry which is preliminary data.</text>
</comment>
<sequence>MNKYIIPLILAVIFIGTIIFYYSGRDTSSTDQTDSTAQTTEPSSNVKTENGKQIIEINAWGGYSPQETVAKANIPTIIRVTTNKTFDCSSSLILPSLRIQKNLPQSGTTDIEIPTQKLNSSLRGLCAMGMYNFKIKFN</sequence>
<organism evidence="3 4">
    <name type="scientific">Berkelbacteria bacterium GW2011_GWA2_38_9</name>
    <dbReference type="NCBI Taxonomy" id="1618334"/>
    <lineage>
        <taxon>Bacteria</taxon>
        <taxon>Candidatus Berkelbacteria</taxon>
    </lineage>
</organism>